<dbReference type="RefSeq" id="WP_145273694.1">
    <property type="nucleotide sequence ID" value="NZ_CP036272.1"/>
</dbReference>
<dbReference type="PANTHER" id="PTHR30097:SF4">
    <property type="entry name" value="SLR6042 PROTEIN"/>
    <property type="match status" value="1"/>
</dbReference>
<dbReference type="OrthoDB" id="235102at2"/>
<keyword evidence="4" id="KW-1185">Reference proteome</keyword>
<dbReference type="Gene3D" id="2.40.50.100">
    <property type="match status" value="1"/>
</dbReference>
<protein>
    <submittedName>
        <fullName evidence="3">HlyD family secretion protein</fullName>
    </submittedName>
</protein>
<dbReference type="Proteomes" id="UP000315003">
    <property type="component" value="Chromosome"/>
</dbReference>
<feature type="compositionally biased region" description="Basic and acidic residues" evidence="2">
    <location>
        <begin position="47"/>
        <end position="63"/>
    </location>
</feature>
<dbReference type="GO" id="GO:0030313">
    <property type="term" value="C:cell envelope"/>
    <property type="evidence" value="ECO:0007669"/>
    <property type="project" value="TreeGrafter"/>
</dbReference>
<reference evidence="3 4" key="1">
    <citation type="submission" date="2019-02" db="EMBL/GenBank/DDBJ databases">
        <title>Deep-cultivation of Planctomycetes and their phenomic and genomic characterization uncovers novel biology.</title>
        <authorList>
            <person name="Wiegand S."/>
            <person name="Jogler M."/>
            <person name="Boedeker C."/>
            <person name="Pinto D."/>
            <person name="Vollmers J."/>
            <person name="Rivas-Marin E."/>
            <person name="Kohn T."/>
            <person name="Peeters S.H."/>
            <person name="Heuer A."/>
            <person name="Rast P."/>
            <person name="Oberbeckmann S."/>
            <person name="Bunk B."/>
            <person name="Jeske O."/>
            <person name="Meyerdierks A."/>
            <person name="Storesund J.E."/>
            <person name="Kallscheuer N."/>
            <person name="Luecker S."/>
            <person name="Lage O.M."/>
            <person name="Pohl T."/>
            <person name="Merkel B.J."/>
            <person name="Hornburger P."/>
            <person name="Mueller R.-W."/>
            <person name="Bruemmer F."/>
            <person name="Labrenz M."/>
            <person name="Spormann A.M."/>
            <person name="Op den Camp H."/>
            <person name="Overmann J."/>
            <person name="Amann R."/>
            <person name="Jetten M.S.M."/>
            <person name="Mascher T."/>
            <person name="Medema M.H."/>
            <person name="Devos D.P."/>
            <person name="Kaster A.-K."/>
            <person name="Ovreas L."/>
            <person name="Rohde M."/>
            <person name="Galperin M.Y."/>
            <person name="Jogler C."/>
        </authorList>
    </citation>
    <scope>NUCLEOTIDE SEQUENCE [LARGE SCALE GENOMIC DNA]</scope>
    <source>
        <strain evidence="3 4">SV_7m_r</strain>
    </source>
</reference>
<keyword evidence="1" id="KW-0813">Transport</keyword>
<dbReference type="InterPro" id="IPR051909">
    <property type="entry name" value="MFP_Cation_Efflux"/>
</dbReference>
<dbReference type="Gene3D" id="2.40.420.20">
    <property type="match status" value="1"/>
</dbReference>
<organism evidence="3 4">
    <name type="scientific">Stieleria bergensis</name>
    <dbReference type="NCBI Taxonomy" id="2528025"/>
    <lineage>
        <taxon>Bacteria</taxon>
        <taxon>Pseudomonadati</taxon>
        <taxon>Planctomycetota</taxon>
        <taxon>Planctomycetia</taxon>
        <taxon>Pirellulales</taxon>
        <taxon>Pirellulaceae</taxon>
        <taxon>Stieleria</taxon>
    </lineage>
</organism>
<dbReference type="Gene3D" id="1.10.287.470">
    <property type="entry name" value="Helix hairpin bin"/>
    <property type="match status" value="1"/>
</dbReference>
<dbReference type="GO" id="GO:0015679">
    <property type="term" value="P:plasma membrane copper ion transport"/>
    <property type="evidence" value="ECO:0007669"/>
    <property type="project" value="TreeGrafter"/>
</dbReference>
<feature type="compositionally biased region" description="Basic and acidic residues" evidence="2">
    <location>
        <begin position="72"/>
        <end position="83"/>
    </location>
</feature>
<dbReference type="GO" id="GO:0060003">
    <property type="term" value="P:copper ion export"/>
    <property type="evidence" value="ECO:0007669"/>
    <property type="project" value="TreeGrafter"/>
</dbReference>
<evidence type="ECO:0000313" key="3">
    <source>
        <dbReference type="EMBL" id="QDT60664.1"/>
    </source>
</evidence>
<name>A0A517SWZ8_9BACT</name>
<evidence type="ECO:0000256" key="1">
    <source>
        <dbReference type="ARBA" id="ARBA00022448"/>
    </source>
</evidence>
<dbReference type="PANTHER" id="PTHR30097">
    <property type="entry name" value="CATION EFFLUX SYSTEM PROTEIN CUSB"/>
    <property type="match status" value="1"/>
</dbReference>
<feature type="region of interest" description="Disordered" evidence="2">
    <location>
        <begin position="47"/>
        <end position="83"/>
    </location>
</feature>
<sequence length="513" mass="56147">MSTLKAWLVRLRGPVLTVLAMAIAIVIGAFAFTDYPQQLGLVTASVDKSDPHAGHDHGPGEHDDHDEDGHDEDDHAGHDHEGHDAAQSIELSQQARANLRLKTEAVTVGPYTSYIEVPGMVTRWPGETHVSITSPLTGVINAINISRGEMIKSGEPLFTLRLTHQDLVNTQEDFLSQLGQLDVEEREIQRLTSASRSGAIAGKTRITREYERDKLQAKVRAAKQSMLLHGLSEDQIASIERTRTLVREVVVTAPLIHEDDSLHHDALEEAANRVAGNPTARLAAMQPPPMSLPSHNHIDAEFLVTELNVRRGESVDAGQQMAQLSNYSRLLIEGQAYQRDASLLRKAADSGAELQATMTGAGDEVETITGLNVVYIGNEVGTESRSLPFYVGLTNEIERSEQRGDKRYVSWRYKPGQRLTVRLPQSQVDDAIVVPKDAVAEEGPERFLFVENGDHFDRVPVEVIASDSVNVAIKNDGQVWPGQMIAVSGAHQLQMAMKNQAGGAIDPHAGHNH</sequence>
<proteinExistence type="predicted"/>
<dbReference type="AlphaFoldDB" id="A0A517SWZ8"/>
<accession>A0A517SWZ8</accession>
<evidence type="ECO:0000313" key="4">
    <source>
        <dbReference type="Proteomes" id="UP000315003"/>
    </source>
</evidence>
<dbReference type="EMBL" id="CP036272">
    <property type="protein sequence ID" value="QDT60664.1"/>
    <property type="molecule type" value="Genomic_DNA"/>
</dbReference>
<gene>
    <name evidence="3" type="ORF">SV7mr_31880</name>
</gene>
<evidence type="ECO:0000256" key="2">
    <source>
        <dbReference type="SAM" id="MobiDB-lite"/>
    </source>
</evidence>